<dbReference type="InterPro" id="IPR016186">
    <property type="entry name" value="C-type_lectin-like/link_sf"/>
</dbReference>
<keyword evidence="4" id="KW-1185">Reference proteome</keyword>
<keyword evidence="1" id="KW-1015">Disulfide bond</keyword>
<dbReference type="CDD" id="cd00037">
    <property type="entry name" value="CLECT"/>
    <property type="match status" value="1"/>
</dbReference>
<evidence type="ECO:0000313" key="4">
    <source>
        <dbReference type="Proteomes" id="UP000683360"/>
    </source>
</evidence>
<dbReference type="Gene3D" id="3.10.100.10">
    <property type="entry name" value="Mannose-Binding Protein A, subunit A"/>
    <property type="match status" value="1"/>
</dbReference>
<reference evidence="3" key="1">
    <citation type="submission" date="2021-03" db="EMBL/GenBank/DDBJ databases">
        <authorList>
            <person name="Bekaert M."/>
        </authorList>
    </citation>
    <scope>NUCLEOTIDE SEQUENCE</scope>
</reference>
<dbReference type="PROSITE" id="PS00615">
    <property type="entry name" value="C_TYPE_LECTIN_1"/>
    <property type="match status" value="1"/>
</dbReference>
<dbReference type="OrthoDB" id="6128535at2759"/>
<dbReference type="InterPro" id="IPR016187">
    <property type="entry name" value="CTDL_fold"/>
</dbReference>
<evidence type="ECO:0000256" key="1">
    <source>
        <dbReference type="ARBA" id="ARBA00023157"/>
    </source>
</evidence>
<sequence>MCLTFKDKDRVNDSYYDPCPGSDACVEGEFCQTLKDNINICNIDVKECLNDWISFSNHCYLFVYTKMSWENAQVQCQTGEGYLVKIENSEENTWIKSIIKDWMWIGLTDRQTDGHWVWDSDNSTLTYNDWGPSEPNGGETENCCVFWEAIHAIWTWNDLPCDRKVGYVCEKLL</sequence>
<dbReference type="SMART" id="SM00034">
    <property type="entry name" value="CLECT"/>
    <property type="match status" value="1"/>
</dbReference>
<feature type="domain" description="C-type lectin" evidence="2">
    <location>
        <begin position="55"/>
        <end position="170"/>
    </location>
</feature>
<evidence type="ECO:0000313" key="3">
    <source>
        <dbReference type="EMBL" id="CAG2248257.1"/>
    </source>
</evidence>
<accession>A0A8S3V0K3</accession>
<dbReference type="Proteomes" id="UP000683360">
    <property type="component" value="Unassembled WGS sequence"/>
</dbReference>
<dbReference type="EMBL" id="CAJPWZ010002929">
    <property type="protein sequence ID" value="CAG2248257.1"/>
    <property type="molecule type" value="Genomic_DNA"/>
</dbReference>
<organism evidence="3 4">
    <name type="scientific">Mytilus edulis</name>
    <name type="common">Blue mussel</name>
    <dbReference type="NCBI Taxonomy" id="6550"/>
    <lineage>
        <taxon>Eukaryota</taxon>
        <taxon>Metazoa</taxon>
        <taxon>Spiralia</taxon>
        <taxon>Lophotrochozoa</taxon>
        <taxon>Mollusca</taxon>
        <taxon>Bivalvia</taxon>
        <taxon>Autobranchia</taxon>
        <taxon>Pteriomorphia</taxon>
        <taxon>Mytilida</taxon>
        <taxon>Mytiloidea</taxon>
        <taxon>Mytilidae</taxon>
        <taxon>Mytilinae</taxon>
        <taxon>Mytilus</taxon>
    </lineage>
</organism>
<evidence type="ECO:0000259" key="2">
    <source>
        <dbReference type="PROSITE" id="PS50041"/>
    </source>
</evidence>
<dbReference type="Pfam" id="PF00059">
    <property type="entry name" value="Lectin_C"/>
    <property type="match status" value="1"/>
</dbReference>
<dbReference type="PROSITE" id="PS50041">
    <property type="entry name" value="C_TYPE_LECTIN_2"/>
    <property type="match status" value="1"/>
</dbReference>
<name>A0A8S3V0K3_MYTED</name>
<dbReference type="InterPro" id="IPR018378">
    <property type="entry name" value="C-type_lectin_CS"/>
</dbReference>
<dbReference type="AlphaFoldDB" id="A0A8S3V0K3"/>
<gene>
    <name evidence="3" type="ORF">MEDL_60118</name>
</gene>
<proteinExistence type="predicted"/>
<dbReference type="PANTHER" id="PTHR22803">
    <property type="entry name" value="MANNOSE, PHOSPHOLIPASE, LECTIN RECEPTOR RELATED"/>
    <property type="match status" value="1"/>
</dbReference>
<comment type="caution">
    <text evidence="3">The sequence shown here is derived from an EMBL/GenBank/DDBJ whole genome shotgun (WGS) entry which is preliminary data.</text>
</comment>
<dbReference type="InterPro" id="IPR001304">
    <property type="entry name" value="C-type_lectin-like"/>
</dbReference>
<protein>
    <recommendedName>
        <fullName evidence="2">C-type lectin domain-containing protein</fullName>
    </recommendedName>
</protein>
<dbReference type="SUPFAM" id="SSF56436">
    <property type="entry name" value="C-type lectin-like"/>
    <property type="match status" value="1"/>
</dbReference>
<dbReference type="InterPro" id="IPR050111">
    <property type="entry name" value="C-type_lectin/snaclec_domain"/>
</dbReference>